<name>A0AAV6SFD9_SOLSE</name>
<sequence length="103" mass="11777">MTWYIPLLPSVSIYLECSIYLVGDSSMRRETTGRGRGAAATNVCIVWTRTRTRTMSRQEQEDLEEDEEQRGQLCGNCCLKMIHTFIRCSVDALFTPAVNIRPE</sequence>
<keyword evidence="2" id="KW-1185">Reference proteome</keyword>
<reference evidence="1 2" key="1">
    <citation type="journal article" date="2021" name="Sci. Rep.">
        <title>Chromosome anchoring in Senegalese sole (Solea senegalensis) reveals sex-associated markers and genome rearrangements in flatfish.</title>
        <authorList>
            <person name="Guerrero-Cozar I."/>
            <person name="Gomez-Garrido J."/>
            <person name="Berbel C."/>
            <person name="Martinez-Blanch J.F."/>
            <person name="Alioto T."/>
            <person name="Claros M.G."/>
            <person name="Gagnaire P.A."/>
            <person name="Manchado M."/>
        </authorList>
    </citation>
    <scope>NUCLEOTIDE SEQUENCE [LARGE SCALE GENOMIC DNA]</scope>
    <source>
        <strain evidence="1">Sse05_10M</strain>
    </source>
</reference>
<gene>
    <name evidence="1" type="ORF">JOB18_037606</name>
</gene>
<comment type="caution">
    <text evidence="1">The sequence shown here is derived from an EMBL/GenBank/DDBJ whole genome shotgun (WGS) entry which is preliminary data.</text>
</comment>
<dbReference type="Proteomes" id="UP000693946">
    <property type="component" value="Linkage Group LG13"/>
</dbReference>
<evidence type="ECO:0008006" key="3">
    <source>
        <dbReference type="Google" id="ProtNLM"/>
    </source>
</evidence>
<dbReference type="AlphaFoldDB" id="A0AAV6SFD9"/>
<evidence type="ECO:0000313" key="1">
    <source>
        <dbReference type="EMBL" id="KAG7516670.1"/>
    </source>
</evidence>
<accession>A0AAV6SFD9</accession>
<protein>
    <recommendedName>
        <fullName evidence="3">Secreted protein</fullName>
    </recommendedName>
</protein>
<proteinExistence type="predicted"/>
<dbReference type="EMBL" id="JAGKHQ010000005">
    <property type="protein sequence ID" value="KAG7516670.1"/>
    <property type="molecule type" value="Genomic_DNA"/>
</dbReference>
<evidence type="ECO:0000313" key="2">
    <source>
        <dbReference type="Proteomes" id="UP000693946"/>
    </source>
</evidence>
<organism evidence="1 2">
    <name type="scientific">Solea senegalensis</name>
    <name type="common">Senegalese sole</name>
    <dbReference type="NCBI Taxonomy" id="28829"/>
    <lineage>
        <taxon>Eukaryota</taxon>
        <taxon>Metazoa</taxon>
        <taxon>Chordata</taxon>
        <taxon>Craniata</taxon>
        <taxon>Vertebrata</taxon>
        <taxon>Euteleostomi</taxon>
        <taxon>Actinopterygii</taxon>
        <taxon>Neopterygii</taxon>
        <taxon>Teleostei</taxon>
        <taxon>Neoteleostei</taxon>
        <taxon>Acanthomorphata</taxon>
        <taxon>Carangaria</taxon>
        <taxon>Pleuronectiformes</taxon>
        <taxon>Pleuronectoidei</taxon>
        <taxon>Soleidae</taxon>
        <taxon>Solea</taxon>
    </lineage>
</organism>